<keyword evidence="1" id="KW-1133">Transmembrane helix</keyword>
<keyword evidence="1" id="KW-0472">Membrane</keyword>
<accession>A0A1J4KFG4</accession>
<evidence type="ECO:0000256" key="1">
    <source>
        <dbReference type="SAM" id="Phobius"/>
    </source>
</evidence>
<dbReference type="GeneID" id="94837561"/>
<name>A0A1J4KFG4_9EUKA</name>
<organism evidence="2 3">
    <name type="scientific">Tritrichomonas foetus</name>
    <dbReference type="NCBI Taxonomy" id="1144522"/>
    <lineage>
        <taxon>Eukaryota</taxon>
        <taxon>Metamonada</taxon>
        <taxon>Parabasalia</taxon>
        <taxon>Tritrichomonadida</taxon>
        <taxon>Tritrichomonadidae</taxon>
        <taxon>Tritrichomonas</taxon>
    </lineage>
</organism>
<keyword evidence="1" id="KW-0812">Transmembrane</keyword>
<dbReference type="VEuPathDB" id="TrichDB:TRFO_22922"/>
<dbReference type="EMBL" id="MLAK01000665">
    <property type="protein sequence ID" value="OHT08508.1"/>
    <property type="molecule type" value="Genomic_DNA"/>
</dbReference>
<protein>
    <recommendedName>
        <fullName evidence="4">Tricarboxylate carrier</fullName>
    </recommendedName>
</protein>
<keyword evidence="3" id="KW-1185">Reference proteome</keyword>
<comment type="caution">
    <text evidence="2">The sequence shown here is derived from an EMBL/GenBank/DDBJ whole genome shotgun (WGS) entry which is preliminary data.</text>
</comment>
<dbReference type="RefSeq" id="XP_068361644.1">
    <property type="nucleotide sequence ID" value="XM_068502857.1"/>
</dbReference>
<evidence type="ECO:0000313" key="3">
    <source>
        <dbReference type="Proteomes" id="UP000179807"/>
    </source>
</evidence>
<reference evidence="2" key="1">
    <citation type="submission" date="2016-10" db="EMBL/GenBank/DDBJ databases">
        <authorList>
            <person name="Benchimol M."/>
            <person name="Almeida L.G."/>
            <person name="Vasconcelos A.T."/>
            <person name="Perreira-Neves A."/>
            <person name="Rosa I.A."/>
            <person name="Tasca T."/>
            <person name="Bogo M.R."/>
            <person name="de Souza W."/>
        </authorList>
    </citation>
    <scope>NUCLEOTIDE SEQUENCE [LARGE SCALE GENOMIC DNA]</scope>
    <source>
        <strain evidence="2">K</strain>
    </source>
</reference>
<dbReference type="Proteomes" id="UP000179807">
    <property type="component" value="Unassembled WGS sequence"/>
</dbReference>
<proteinExistence type="predicted"/>
<dbReference type="AlphaFoldDB" id="A0A1J4KFG4"/>
<feature type="transmembrane region" description="Helical" evidence="1">
    <location>
        <begin position="195"/>
        <end position="217"/>
    </location>
</feature>
<evidence type="ECO:0008006" key="4">
    <source>
        <dbReference type="Google" id="ProtNLM"/>
    </source>
</evidence>
<gene>
    <name evidence="2" type="ORF">TRFO_22922</name>
</gene>
<sequence>MSQKKEKKEEHENLRKRDLEYALKKSADTFMNGMLYSMVHKTIANFMSPDRKDFNAKVFLLESIGSGTEFAAFDFTNGVLDAIIQPNLDTFSKWVPWTISTAALSSIVSRAVQTPVKNYSENGEFSFKDFSKDLKEATPQLVGFNTMKEYADMALPPKEKLGGKYMRTTLCLAAGNAGSMAASLPAMYPKYPVKVLLLGFLPTIPLCFVENAIFTSVKSFTKPFRLLPK</sequence>
<evidence type="ECO:0000313" key="2">
    <source>
        <dbReference type="EMBL" id="OHT08508.1"/>
    </source>
</evidence>